<dbReference type="GO" id="GO:0016829">
    <property type="term" value="F:lyase activity"/>
    <property type="evidence" value="ECO:0007669"/>
    <property type="project" value="UniProtKB-KW"/>
</dbReference>
<reference evidence="8" key="1">
    <citation type="journal article" date="2015" name="PLoS Genet.">
        <title>Genome Sequence and Transcriptome Analyses of Chrysochromulina tobin: Metabolic Tools for Enhanced Algal Fitness in the Prominent Order Prymnesiales (Haptophyceae).</title>
        <authorList>
            <person name="Hovde B.T."/>
            <person name="Deodato C.R."/>
            <person name="Hunsperger H.M."/>
            <person name="Ryken S.A."/>
            <person name="Yost W."/>
            <person name="Jha R.K."/>
            <person name="Patterson J."/>
            <person name="Monnat R.J. Jr."/>
            <person name="Barlow S.B."/>
            <person name="Starkenburg S.R."/>
            <person name="Cattolico R.A."/>
        </authorList>
    </citation>
    <scope>NUCLEOTIDE SEQUENCE</scope>
    <source>
        <strain evidence="8">CCMP291</strain>
    </source>
</reference>
<dbReference type="Proteomes" id="UP000037460">
    <property type="component" value="Unassembled WGS sequence"/>
</dbReference>
<evidence type="ECO:0000256" key="5">
    <source>
        <dbReference type="SAM" id="MobiDB-lite"/>
    </source>
</evidence>
<gene>
    <name evidence="7" type="ORF">Ctob_006668</name>
</gene>
<evidence type="ECO:0000256" key="1">
    <source>
        <dbReference type="ARBA" id="ARBA00022723"/>
    </source>
</evidence>
<protein>
    <submittedName>
        <fullName evidence="7">DNA-(Apurinic or apyrimidinic site) lyase 2-like protein</fullName>
    </submittedName>
</protein>
<evidence type="ECO:0000313" key="7">
    <source>
        <dbReference type="EMBL" id="KOO25677.1"/>
    </source>
</evidence>
<evidence type="ECO:0000256" key="3">
    <source>
        <dbReference type="ARBA" id="ARBA00022833"/>
    </source>
</evidence>
<dbReference type="PROSITE" id="PS51999">
    <property type="entry name" value="ZF_GRF"/>
    <property type="match status" value="1"/>
</dbReference>
<evidence type="ECO:0000259" key="6">
    <source>
        <dbReference type="PROSITE" id="PS51999"/>
    </source>
</evidence>
<evidence type="ECO:0000256" key="2">
    <source>
        <dbReference type="ARBA" id="ARBA00022771"/>
    </source>
</evidence>
<keyword evidence="7" id="KW-0456">Lyase</keyword>
<dbReference type="Pfam" id="PF06839">
    <property type="entry name" value="Zn_ribbon_GRF"/>
    <property type="match status" value="1"/>
</dbReference>
<dbReference type="AlphaFoldDB" id="A0A0M0JH63"/>
<name>A0A0M0JH63_9EUKA</name>
<feature type="region of interest" description="Disordered" evidence="5">
    <location>
        <begin position="380"/>
        <end position="420"/>
    </location>
</feature>
<dbReference type="GO" id="GO:0008270">
    <property type="term" value="F:zinc ion binding"/>
    <property type="evidence" value="ECO:0007669"/>
    <property type="project" value="UniProtKB-KW"/>
</dbReference>
<keyword evidence="8" id="KW-1185">Reference proteome</keyword>
<keyword evidence="3" id="KW-0862">Zinc</keyword>
<feature type="compositionally biased region" description="Polar residues" evidence="5">
    <location>
        <begin position="391"/>
        <end position="406"/>
    </location>
</feature>
<feature type="region of interest" description="Disordered" evidence="5">
    <location>
        <begin position="279"/>
        <end position="303"/>
    </location>
</feature>
<keyword evidence="1" id="KW-0479">Metal-binding</keyword>
<dbReference type="InterPro" id="IPR010666">
    <property type="entry name" value="Znf_GRF"/>
</dbReference>
<comment type="caution">
    <text evidence="7">The sequence shown here is derived from an EMBL/GenBank/DDBJ whole genome shotgun (WGS) entry which is preliminary data.</text>
</comment>
<sequence length="467" mass="50250">EAKIPLCKHGEPCKKQTVRKVGANQGRSFYSCVRAEGPRTNPDANCGYFAWSSDWEQQLRSKRKRDEMASSAGRAKKDNDGPPASTTENDDWPSNEGPALCNTLREWLATRANLDTRILPNVLATLECEEIFELSDLLLLHQLPAFAQCMQHFSAVTARKIVDALDAEAARKIADALDVEERLINVSTKSEAKLPLGQVHVVIGELTTAAAVGCSSTMRGAAAPEGDDGSKETQRLWLEKKLLADHVEASEPASVPASLRVHSRTSLESRESRVSFAEALPNVTEDGEDDVTTPSPPPSVADDDMCTSSALGRIRSQAESQAYIANNGEACSEANGDAYCDRDSQGPPPAWLTDALELETRALADEEELEEAGCQSADEFEAHTTDDESQPSHAVTSRSAATSRNTAGAHGGATKRQLRRLTDEVRELQLRRLGDEVRELRLALSAPALGFASGSPGDPSSAGDTTA</sequence>
<organism evidence="7 8">
    <name type="scientific">Chrysochromulina tobinii</name>
    <dbReference type="NCBI Taxonomy" id="1460289"/>
    <lineage>
        <taxon>Eukaryota</taxon>
        <taxon>Haptista</taxon>
        <taxon>Haptophyta</taxon>
        <taxon>Prymnesiophyceae</taxon>
        <taxon>Prymnesiales</taxon>
        <taxon>Chrysochromulinaceae</taxon>
        <taxon>Chrysochromulina</taxon>
    </lineage>
</organism>
<feature type="region of interest" description="Disordered" evidence="5">
    <location>
        <begin position="446"/>
        <end position="467"/>
    </location>
</feature>
<feature type="domain" description="GRF-type" evidence="6">
    <location>
        <begin position="7"/>
        <end position="55"/>
    </location>
</feature>
<dbReference type="OrthoDB" id="391817at2759"/>
<accession>A0A0M0JH63</accession>
<feature type="region of interest" description="Disordered" evidence="5">
    <location>
        <begin position="60"/>
        <end position="96"/>
    </location>
</feature>
<dbReference type="EMBL" id="JWZX01002944">
    <property type="protein sequence ID" value="KOO25677.1"/>
    <property type="molecule type" value="Genomic_DNA"/>
</dbReference>
<keyword evidence="2 4" id="KW-0863">Zinc-finger</keyword>
<evidence type="ECO:0000256" key="4">
    <source>
        <dbReference type="PROSITE-ProRule" id="PRU01343"/>
    </source>
</evidence>
<evidence type="ECO:0000313" key="8">
    <source>
        <dbReference type="Proteomes" id="UP000037460"/>
    </source>
</evidence>
<proteinExistence type="predicted"/>
<feature type="compositionally biased region" description="Low complexity" evidence="5">
    <location>
        <begin position="450"/>
        <end position="467"/>
    </location>
</feature>
<feature type="non-terminal residue" evidence="7">
    <location>
        <position position="1"/>
    </location>
</feature>